<protein>
    <submittedName>
        <fullName evidence="1">Uncharacterized protein</fullName>
    </submittedName>
</protein>
<reference evidence="1" key="1">
    <citation type="journal article" date="2014" name="Front. Microbiol.">
        <title>High frequency of phylogenetically diverse reductive dehalogenase-homologous genes in deep subseafloor sedimentary metagenomes.</title>
        <authorList>
            <person name="Kawai M."/>
            <person name="Futagami T."/>
            <person name="Toyoda A."/>
            <person name="Takaki Y."/>
            <person name="Nishi S."/>
            <person name="Hori S."/>
            <person name="Arai W."/>
            <person name="Tsubouchi T."/>
            <person name="Morono Y."/>
            <person name="Uchiyama I."/>
            <person name="Ito T."/>
            <person name="Fujiyama A."/>
            <person name="Inagaki F."/>
            <person name="Takami H."/>
        </authorList>
    </citation>
    <scope>NUCLEOTIDE SEQUENCE</scope>
    <source>
        <strain evidence="1">Expedition CK06-06</strain>
    </source>
</reference>
<organism evidence="1">
    <name type="scientific">marine sediment metagenome</name>
    <dbReference type="NCBI Taxonomy" id="412755"/>
    <lineage>
        <taxon>unclassified sequences</taxon>
        <taxon>metagenomes</taxon>
        <taxon>ecological metagenomes</taxon>
    </lineage>
</organism>
<comment type="caution">
    <text evidence="1">The sequence shown here is derived from an EMBL/GenBank/DDBJ whole genome shotgun (WGS) entry which is preliminary data.</text>
</comment>
<sequence length="59" mass="6172">WSVFGEGAGISVHTGSGQDDPSHLYWGLTEAIWQGGETVTLADSEGTSRATFAVSSQDN</sequence>
<feature type="non-terminal residue" evidence="1">
    <location>
        <position position="1"/>
    </location>
</feature>
<dbReference type="EMBL" id="BART01035538">
    <property type="protein sequence ID" value="GAH15423.1"/>
    <property type="molecule type" value="Genomic_DNA"/>
</dbReference>
<proteinExistence type="predicted"/>
<dbReference type="AlphaFoldDB" id="X1F3P1"/>
<name>X1F3P1_9ZZZZ</name>
<accession>X1F3P1</accession>
<evidence type="ECO:0000313" key="1">
    <source>
        <dbReference type="EMBL" id="GAH15423.1"/>
    </source>
</evidence>
<gene>
    <name evidence="1" type="ORF">S01H4_60310</name>
</gene>